<dbReference type="Proteomes" id="UP000293547">
    <property type="component" value="Unassembled WGS sequence"/>
</dbReference>
<keyword evidence="2" id="KW-1185">Reference proteome</keyword>
<dbReference type="EMBL" id="PDWZ02000002">
    <property type="protein sequence ID" value="KAB2108890.1"/>
    <property type="molecule type" value="Genomic_DNA"/>
</dbReference>
<comment type="caution">
    <text evidence="1">The sequence shown here is derived from an EMBL/GenBank/DDBJ whole genome shotgun (WGS) entry which is preliminary data.</text>
</comment>
<sequence length="441" mass="49626">MHYRSITVRLHSQFDIETLPEYRPDHHSIFDSTLQYIEDKTSTCSVYVPALPGSTFWIGYSVSPPVPEGHYFLFKLYINGAHMVSWSTGKEEEWQGKTMFAKDAVDVFDDTARIEIRVYRADERKRVERQAEEYNNTEHMKNGKGISLVNAGRAGPEQPKRFYKFALIDPIDQPFATFRYYYRSWDQLRGLGLLDQHVSGAGEDNDLPVIEPREDDIDEAKEGTRACSVVSKDLGSVFQDCSNNLNGRAASAADTRAQTQNPHSPMRSTSARARNPLTRKASIRQVSDTEQSRAYVPRGAPGLNKEASVEHVSRQLQQRDSFIRTPSHFYRLSIPPSIKVRRPEPASRPLPTLPTKHDFEASTSYCPHPAYPVDDWTVRTPSPVKSVRDGISTPPPGRRKEQGRSTSALMSAITSAWKRRGTQTPGGTIATEGTENARSLP</sequence>
<proteinExistence type="predicted"/>
<reference evidence="1 2" key="1">
    <citation type="journal article" date="2019" name="bioRxiv">
        <title>Genomics, evolutionary history and diagnostics of the Alternaria alternata species group including apple and Asian pear pathotypes.</title>
        <authorList>
            <person name="Armitage A.D."/>
            <person name="Cockerton H.M."/>
            <person name="Sreenivasaprasad S."/>
            <person name="Woodhall J.W."/>
            <person name="Lane C.R."/>
            <person name="Harrison R.J."/>
            <person name="Clarkson J.P."/>
        </authorList>
    </citation>
    <scope>NUCLEOTIDE SEQUENCE [LARGE SCALE GENOMIC DNA]</scope>
    <source>
        <strain evidence="1 2">FERA 650</strain>
    </source>
</reference>
<name>A0ACB6FWQ1_9PLEO</name>
<organism evidence="1 2">
    <name type="scientific">Alternaria gaisen</name>
    <dbReference type="NCBI Taxonomy" id="167740"/>
    <lineage>
        <taxon>Eukaryota</taxon>
        <taxon>Fungi</taxon>
        <taxon>Dikarya</taxon>
        <taxon>Ascomycota</taxon>
        <taxon>Pezizomycotina</taxon>
        <taxon>Dothideomycetes</taxon>
        <taxon>Pleosporomycetidae</taxon>
        <taxon>Pleosporales</taxon>
        <taxon>Pleosporineae</taxon>
        <taxon>Pleosporaceae</taxon>
        <taxon>Alternaria</taxon>
        <taxon>Alternaria sect. Alternaria</taxon>
    </lineage>
</organism>
<evidence type="ECO:0000313" key="2">
    <source>
        <dbReference type="Proteomes" id="UP000293547"/>
    </source>
</evidence>
<accession>A0ACB6FWQ1</accession>
<protein>
    <submittedName>
        <fullName evidence="1">Uncharacterized protein</fullName>
    </submittedName>
</protein>
<gene>
    <name evidence="1" type="ORF">AG0111_0g3161</name>
</gene>
<evidence type="ECO:0000313" key="1">
    <source>
        <dbReference type="EMBL" id="KAB2108890.1"/>
    </source>
</evidence>